<organism evidence="6 7">
    <name type="scientific">Flavobacterium aquicola</name>
    <dbReference type="NCBI Taxonomy" id="1682742"/>
    <lineage>
        <taxon>Bacteria</taxon>
        <taxon>Pseudomonadati</taxon>
        <taxon>Bacteroidota</taxon>
        <taxon>Flavobacteriia</taxon>
        <taxon>Flavobacteriales</taxon>
        <taxon>Flavobacteriaceae</taxon>
        <taxon>Flavobacterium</taxon>
    </lineage>
</organism>
<evidence type="ECO:0000256" key="1">
    <source>
        <dbReference type="ARBA" id="ARBA00009865"/>
    </source>
</evidence>
<name>A0A3E0EWS5_9FLAO</name>
<proteinExistence type="inferred from homology"/>
<dbReference type="InterPro" id="IPR023296">
    <property type="entry name" value="Glyco_hydro_beta-prop_sf"/>
</dbReference>
<protein>
    <submittedName>
        <fullName evidence="6">Glycosyl hydrolase family 43</fullName>
    </submittedName>
</protein>
<dbReference type="AlphaFoldDB" id="A0A3E0EWS5"/>
<evidence type="ECO:0000256" key="4">
    <source>
        <dbReference type="ARBA" id="ARBA00023277"/>
    </source>
</evidence>
<comment type="caution">
    <text evidence="6">The sequence shown here is derived from an EMBL/GenBank/DDBJ whole genome shotgun (WGS) entry which is preliminary data.</text>
</comment>
<dbReference type="CDD" id="cd18828">
    <property type="entry name" value="GH43_BT3675-like"/>
    <property type="match status" value="1"/>
</dbReference>
<dbReference type="Pfam" id="PF04616">
    <property type="entry name" value="Glyco_hydro_43"/>
    <property type="match status" value="2"/>
</dbReference>
<accession>A0A3E0EWS5</accession>
<dbReference type="RefSeq" id="WP_115809250.1">
    <property type="nucleotide sequence ID" value="NZ_QUNI01000001.1"/>
</dbReference>
<dbReference type="Gene3D" id="2.115.10.20">
    <property type="entry name" value="Glycosyl hydrolase domain, family 43"/>
    <property type="match status" value="2"/>
</dbReference>
<dbReference type="GO" id="GO:0045493">
    <property type="term" value="P:xylan catabolic process"/>
    <property type="evidence" value="ECO:0007669"/>
    <property type="project" value="UniProtKB-KW"/>
</dbReference>
<dbReference type="GO" id="GO:0004553">
    <property type="term" value="F:hydrolase activity, hydrolyzing O-glycosyl compounds"/>
    <property type="evidence" value="ECO:0007669"/>
    <property type="project" value="InterPro"/>
</dbReference>
<comment type="similarity">
    <text evidence="1">Belongs to the glycosyl hydrolase 43 family.</text>
</comment>
<keyword evidence="7" id="KW-1185">Reference proteome</keyword>
<gene>
    <name evidence="6" type="ORF">C8P67_10185</name>
</gene>
<dbReference type="CDD" id="cd08983">
    <property type="entry name" value="GH43_Bt3655-like"/>
    <property type="match status" value="1"/>
</dbReference>
<evidence type="ECO:0000313" key="7">
    <source>
        <dbReference type="Proteomes" id="UP000257136"/>
    </source>
</evidence>
<evidence type="ECO:0000313" key="6">
    <source>
        <dbReference type="EMBL" id="REH01607.1"/>
    </source>
</evidence>
<dbReference type="EMBL" id="QUNI01000001">
    <property type="protein sequence ID" value="REH01607.1"/>
    <property type="molecule type" value="Genomic_DNA"/>
</dbReference>
<sequence>MNNNSIVFTKEKNIYKWAVLVLAVTIFGTADAQQVSKKKLSKPNVKTAVIKTNAYLFAYFTGNSGNEEAIRFAVSNDGYNFRALNNNQPVIDSKQISSTGGVRDPHILRGADGKTFYMVATDMVSDKGWDSNRAMVLLKSTDLTNWTSSIINIQKKYPNQENLKRVWAPQTIYDAQKGKYMIYWSMQHGNGIDIIYYAYANADFTDLETEPKQLFFSPTNGACIDGEIIFKDNKYHLFFKTEGAGAGIKVAVSDKLTEGYVLKDKYVQQTKYPVEGAGVFKLNNSKDYILMYDMYTKGKYQFTKTSDLENFSVIDNAVTMNFHPRHGTVMPITADELARLESKWGSAKDIMSSTEAKEIKKTNIKADADAKHVHLPVKWGTNLASFKPDFTKFAGVTVEPKTAQDFTKGAVKYTVTIDGQAAETWSVTASVANNPALNGFYADPDVMYSEKTSKYYIYPTSDGFDGWSGTYFKTFSSPDLVNWTDEGIILDLEKDVAWGNRNAWAPCITEKKIGNSYKYYFYFTAAQKIGVAVADKPEGPFTDSGKPLVDKLPAGVSGGQQIDPDVFTDPKTGKSYLYWGNGYMACAELNDDMISIKPESVTVMTPDDTFREGTTVFFRNGKYYFLWSEEDTRSENYRVRYGTSDSPTGKITVLKDNLILAKNKEAGIYATGHNSILQIPGKDEWYIVYHRFNYPKGITMGDPAGFNREVCIDKMEFDKDGAILNIIPTHEGVKPLKK</sequence>
<dbReference type="PANTHER" id="PTHR43772">
    <property type="entry name" value="ENDO-1,4-BETA-XYLANASE"/>
    <property type="match status" value="1"/>
</dbReference>
<dbReference type="Proteomes" id="UP000257136">
    <property type="component" value="Unassembled WGS sequence"/>
</dbReference>
<dbReference type="OrthoDB" id="9763933at2"/>
<keyword evidence="2" id="KW-0858">Xylan degradation</keyword>
<evidence type="ECO:0000256" key="2">
    <source>
        <dbReference type="ARBA" id="ARBA00022651"/>
    </source>
</evidence>
<dbReference type="InterPro" id="IPR006710">
    <property type="entry name" value="Glyco_hydro_43"/>
</dbReference>
<dbReference type="Gene3D" id="2.60.40.2340">
    <property type="match status" value="1"/>
</dbReference>
<dbReference type="PANTHER" id="PTHR43772:SF2">
    <property type="entry name" value="PUTATIVE (AFU_ORTHOLOGUE AFUA_2G04480)-RELATED"/>
    <property type="match status" value="1"/>
</dbReference>
<keyword evidence="5" id="KW-0326">Glycosidase</keyword>
<dbReference type="InterPro" id="IPR052176">
    <property type="entry name" value="Glycosyl_Hydrlase_43_Enz"/>
</dbReference>
<dbReference type="SUPFAM" id="SSF75005">
    <property type="entry name" value="Arabinanase/levansucrase/invertase"/>
    <property type="match status" value="2"/>
</dbReference>
<keyword evidence="3 6" id="KW-0378">Hydrolase</keyword>
<keyword evidence="2" id="KW-0624">Polysaccharide degradation</keyword>
<keyword evidence="4" id="KW-0119">Carbohydrate metabolism</keyword>
<evidence type="ECO:0000256" key="3">
    <source>
        <dbReference type="ARBA" id="ARBA00022801"/>
    </source>
</evidence>
<evidence type="ECO:0000256" key="5">
    <source>
        <dbReference type="ARBA" id="ARBA00023295"/>
    </source>
</evidence>
<reference evidence="6 7" key="1">
    <citation type="submission" date="2018-08" db="EMBL/GenBank/DDBJ databases">
        <title>Genomic Encyclopedia of Archaeal and Bacterial Type Strains, Phase II (KMG-II): from individual species to whole genera.</title>
        <authorList>
            <person name="Goeker M."/>
        </authorList>
    </citation>
    <scope>NUCLEOTIDE SEQUENCE [LARGE SCALE GENOMIC DNA]</scope>
    <source>
        <strain evidence="6 7">DSM 100880</strain>
    </source>
</reference>